<name>A0A382NGH1_9ZZZZ</name>
<evidence type="ECO:0008006" key="2">
    <source>
        <dbReference type="Google" id="ProtNLM"/>
    </source>
</evidence>
<organism evidence="1">
    <name type="scientific">marine metagenome</name>
    <dbReference type="NCBI Taxonomy" id="408172"/>
    <lineage>
        <taxon>unclassified sequences</taxon>
        <taxon>metagenomes</taxon>
        <taxon>ecological metagenomes</taxon>
    </lineage>
</organism>
<protein>
    <recommendedName>
        <fullName evidence="2">DUF385 domain-containing protein</fullName>
    </recommendedName>
</protein>
<accession>A0A382NGH1</accession>
<proteinExistence type="predicted"/>
<sequence>MYTPFLLKPHPFINNSHIQAATSINMFWKIINPVTIAIAKSPLHFLISQNLVVLNFVGMKTGKNYALPVSYFEDPKGQLSCVTDRRNIWWRNLLHATNIKILYKGRLTDARVTIEHENNKMIADQLDALCSHSRIDGFFAKVGYENGKPIRKDIEKAASIMTLIQLSIY</sequence>
<gene>
    <name evidence="1" type="ORF">METZ01_LOCUS313177</name>
</gene>
<dbReference type="EMBL" id="UINC01100337">
    <property type="protein sequence ID" value="SVC60323.1"/>
    <property type="molecule type" value="Genomic_DNA"/>
</dbReference>
<reference evidence="1" key="1">
    <citation type="submission" date="2018-05" db="EMBL/GenBank/DDBJ databases">
        <authorList>
            <person name="Lanie J.A."/>
            <person name="Ng W.-L."/>
            <person name="Kazmierczak K.M."/>
            <person name="Andrzejewski T.M."/>
            <person name="Davidsen T.M."/>
            <person name="Wayne K.J."/>
            <person name="Tettelin H."/>
            <person name="Glass J.I."/>
            <person name="Rusch D."/>
            <person name="Podicherti R."/>
            <person name="Tsui H.-C.T."/>
            <person name="Winkler M.E."/>
        </authorList>
    </citation>
    <scope>NUCLEOTIDE SEQUENCE</scope>
</reference>
<evidence type="ECO:0000313" key="1">
    <source>
        <dbReference type="EMBL" id="SVC60323.1"/>
    </source>
</evidence>
<dbReference type="InterPro" id="IPR012349">
    <property type="entry name" value="Split_barrel_FMN-bd"/>
</dbReference>
<dbReference type="AlphaFoldDB" id="A0A382NGH1"/>
<dbReference type="Gene3D" id="2.30.110.10">
    <property type="entry name" value="Electron Transport, Fmn-binding Protein, Chain A"/>
    <property type="match status" value="1"/>
</dbReference>